<dbReference type="Pfam" id="PF09952">
    <property type="entry name" value="AbiEi_2"/>
    <property type="match status" value="1"/>
</dbReference>
<sequence>MLSTLYLIEWFETLDFKTEVYYMSHDKETDEKIYAINDEHVFVEFKNEVRPQNVYQFIKKRSENLPVLVASKYITPKAKEALKSKGINYIDSFGNTFLNLNNLKLYIEKNNSRPVHNQYSEIFTPTGGQILFQLLQNPELINATYRQLAEISCVSLGSVGKTIKGLLKEGFAVKWNNTKKYQLIRREELLEKWVALVNEKILPAHKIGNYRFSTTEHFKIKDIGPRLESCWGGEYGAKIITSYLNPEQYSLFTTREKADLMRRFKMVPDDSGNISAYKSFWKPESIKLHFNYGETAVNSLLVYAELIYSGNERNMETAQIIFDEYIKPNL</sequence>
<evidence type="ECO:0000313" key="2">
    <source>
        <dbReference type="Proteomes" id="UP000199440"/>
    </source>
</evidence>
<dbReference type="Proteomes" id="UP000199440">
    <property type="component" value="Unassembled WGS sequence"/>
</dbReference>
<dbReference type="InterPro" id="IPR019238">
    <property type="entry name" value="AbiEi_2"/>
</dbReference>
<evidence type="ECO:0000313" key="1">
    <source>
        <dbReference type="EMBL" id="SDL60046.1"/>
    </source>
</evidence>
<reference evidence="1 2" key="1">
    <citation type="submission" date="2016-10" db="EMBL/GenBank/DDBJ databases">
        <authorList>
            <person name="de Groot N.N."/>
        </authorList>
    </citation>
    <scope>NUCLEOTIDE SEQUENCE [LARGE SCALE GENOMIC DNA]</scope>
    <source>
        <strain evidence="1 2">DSM 19886</strain>
    </source>
</reference>
<evidence type="ECO:0008006" key="3">
    <source>
        <dbReference type="Google" id="ProtNLM"/>
    </source>
</evidence>
<dbReference type="OrthoDB" id="593981at2"/>
<dbReference type="RefSeq" id="WP_089886302.1">
    <property type="nucleotide sequence ID" value="NZ_FNGV01000002.1"/>
</dbReference>
<dbReference type="STRING" id="192904.SAMN04488514_10222"/>
<organism evidence="1 2">
    <name type="scientific">Kriegella aquimaris</name>
    <dbReference type="NCBI Taxonomy" id="192904"/>
    <lineage>
        <taxon>Bacteria</taxon>
        <taxon>Pseudomonadati</taxon>
        <taxon>Bacteroidota</taxon>
        <taxon>Flavobacteriia</taxon>
        <taxon>Flavobacteriales</taxon>
        <taxon>Flavobacteriaceae</taxon>
        <taxon>Kriegella</taxon>
    </lineage>
</organism>
<keyword evidence="2" id="KW-1185">Reference proteome</keyword>
<dbReference type="AlphaFoldDB" id="A0A1G9LDW0"/>
<proteinExistence type="predicted"/>
<accession>A0A1G9LDW0</accession>
<name>A0A1G9LDW0_9FLAO</name>
<protein>
    <recommendedName>
        <fullName evidence="3">Transcriptional regulator, AbiEi antitoxin, Type IV TA system</fullName>
    </recommendedName>
</protein>
<gene>
    <name evidence="1" type="ORF">SAMN04488514_10222</name>
</gene>
<dbReference type="EMBL" id="FNGV01000002">
    <property type="protein sequence ID" value="SDL60046.1"/>
    <property type="molecule type" value="Genomic_DNA"/>
</dbReference>